<feature type="compositionally biased region" description="Polar residues" evidence="5">
    <location>
        <begin position="401"/>
        <end position="419"/>
    </location>
</feature>
<dbReference type="PANTHER" id="PTHR15725:SF14">
    <property type="entry name" value="ZINC FINGER CCCH DOMAIN-CONTAINING PROTEIN 11A"/>
    <property type="match status" value="1"/>
</dbReference>
<sequence>GVECEYRHSEMARLNPRDCWYWMSGNCLNPTCAFRHPPLESHNEAPTDAAPPLLNQSSVSATKTTVPCYYYYNGFCNKGDRCPFLHEPGGALGLNTKMANPVDAAVHLLDSKTSGRVETELKPAEKHLIPSEMTTTSGSRLQNEQKHQAQHYATIPEPSTISKQTYIPEREETFAVKTVTLQHAERSNKSEFEPSLESDQSSEDQIDENIVRDEWCESSPGFDVLVEGETEDLVYEDDPEDMRSIDGNDGGNEHLFMPHGYAHQAEYDEKEYFGNGHYEPSEYINDELRTDLREFPSRHTQDRGTRRIVARKRNILCVETPVGGCHDVDLRDYLRKRRMVDGYLETRDLRHVRDGRQEKLQRHASNQRVHGRLASKVERPGVRLPRRRNSAVDAEQRGRPRNSQHNGYRQYNGMRSRQSLSERRTHSKRERYAQESTTVYEPKNHDAVKADRNEGHLHKNGSADFEGPKPLSEILKDKKKMS</sequence>
<feature type="compositionally biased region" description="Acidic residues" evidence="5">
    <location>
        <begin position="194"/>
        <end position="206"/>
    </location>
</feature>
<feature type="zinc finger region" description="C3H1-type" evidence="4">
    <location>
        <begin position="62"/>
        <end position="89"/>
    </location>
</feature>
<dbReference type="GO" id="GO:0008270">
    <property type="term" value="F:zinc ion binding"/>
    <property type="evidence" value="ECO:0007669"/>
    <property type="project" value="UniProtKB-KW"/>
</dbReference>
<reference evidence="7" key="1">
    <citation type="journal article" date="2017" name="Nature">
        <title>The genome of Chenopodium quinoa.</title>
        <authorList>
            <person name="Jarvis D.E."/>
            <person name="Ho Y.S."/>
            <person name="Lightfoot D.J."/>
            <person name="Schmoeckel S.M."/>
            <person name="Li B."/>
            <person name="Borm T.J.A."/>
            <person name="Ohyanagi H."/>
            <person name="Mineta K."/>
            <person name="Michell C.T."/>
            <person name="Saber N."/>
            <person name="Kharbatia N.M."/>
            <person name="Rupper R.R."/>
            <person name="Sharp A.R."/>
            <person name="Dally N."/>
            <person name="Boughton B.A."/>
            <person name="Woo Y.H."/>
            <person name="Gao G."/>
            <person name="Schijlen E.G.W.M."/>
            <person name="Guo X."/>
            <person name="Momin A.A."/>
            <person name="Negrao S."/>
            <person name="Al-Babili S."/>
            <person name="Gehring C."/>
            <person name="Roessner U."/>
            <person name="Jung C."/>
            <person name="Murphy K."/>
            <person name="Arold S.T."/>
            <person name="Gojobori T."/>
            <person name="van der Linden C.G."/>
            <person name="van Loo E.N."/>
            <person name="Jellen E.N."/>
            <person name="Maughan P.J."/>
            <person name="Tester M."/>
        </authorList>
    </citation>
    <scope>NUCLEOTIDE SEQUENCE [LARGE SCALE GENOMIC DNA]</scope>
    <source>
        <strain evidence="7">cv. PI 614886</strain>
    </source>
</reference>
<dbReference type="Gramene" id="AUR62033480-RA">
    <property type="protein sequence ID" value="AUR62033480-RA:cds"/>
    <property type="gene ID" value="AUR62033480"/>
</dbReference>
<dbReference type="GO" id="GO:0003729">
    <property type="term" value="F:mRNA binding"/>
    <property type="evidence" value="ECO:0007669"/>
    <property type="project" value="TreeGrafter"/>
</dbReference>
<dbReference type="Gene3D" id="4.10.1000.10">
    <property type="entry name" value="Zinc finger, CCCH-type"/>
    <property type="match status" value="2"/>
</dbReference>
<keyword evidence="8" id="KW-1185">Reference proteome</keyword>
<dbReference type="OMA" id="QMSASEC"/>
<dbReference type="InterPro" id="IPR000571">
    <property type="entry name" value="Znf_CCCH"/>
</dbReference>
<evidence type="ECO:0000259" key="6">
    <source>
        <dbReference type="PROSITE" id="PS50103"/>
    </source>
</evidence>
<organism evidence="7 8">
    <name type="scientific">Chenopodium quinoa</name>
    <name type="common">Quinoa</name>
    <dbReference type="NCBI Taxonomy" id="63459"/>
    <lineage>
        <taxon>Eukaryota</taxon>
        <taxon>Viridiplantae</taxon>
        <taxon>Streptophyta</taxon>
        <taxon>Embryophyta</taxon>
        <taxon>Tracheophyta</taxon>
        <taxon>Spermatophyta</taxon>
        <taxon>Magnoliopsida</taxon>
        <taxon>eudicotyledons</taxon>
        <taxon>Gunneridae</taxon>
        <taxon>Pentapetalae</taxon>
        <taxon>Caryophyllales</taxon>
        <taxon>Chenopodiaceae</taxon>
        <taxon>Chenopodioideae</taxon>
        <taxon>Atripliceae</taxon>
        <taxon>Chenopodium</taxon>
    </lineage>
</organism>
<dbReference type="SUPFAM" id="SSF90229">
    <property type="entry name" value="CCCH zinc finger"/>
    <property type="match status" value="1"/>
</dbReference>
<feature type="domain" description="C3H1-type" evidence="6">
    <location>
        <begin position="13"/>
        <end position="39"/>
    </location>
</feature>
<keyword evidence="1 4" id="KW-0479">Metal-binding</keyword>
<protein>
    <recommendedName>
        <fullName evidence="6">C3H1-type domain-containing protein</fullName>
    </recommendedName>
</protein>
<dbReference type="EnsemblPlants" id="AUR62033480-RA">
    <property type="protein sequence ID" value="AUR62033480-RA:cds"/>
    <property type="gene ID" value="AUR62033480"/>
</dbReference>
<evidence type="ECO:0000313" key="7">
    <source>
        <dbReference type="EnsemblPlants" id="AUR62033480-RA:cds"/>
    </source>
</evidence>
<evidence type="ECO:0000256" key="4">
    <source>
        <dbReference type="PROSITE-ProRule" id="PRU00723"/>
    </source>
</evidence>
<dbReference type="PANTHER" id="PTHR15725">
    <property type="entry name" value="ZN-FINGER, C-X8-C-X5-C-X3-H TYPE-CONTAINING"/>
    <property type="match status" value="1"/>
</dbReference>
<feature type="compositionally biased region" description="Basic and acidic residues" evidence="5">
    <location>
        <begin position="442"/>
        <end position="457"/>
    </location>
</feature>
<proteinExistence type="predicted"/>
<evidence type="ECO:0000313" key="8">
    <source>
        <dbReference type="Proteomes" id="UP000596660"/>
    </source>
</evidence>
<dbReference type="Proteomes" id="UP000596660">
    <property type="component" value="Unplaced"/>
</dbReference>
<evidence type="ECO:0000256" key="5">
    <source>
        <dbReference type="SAM" id="MobiDB-lite"/>
    </source>
</evidence>
<evidence type="ECO:0000256" key="3">
    <source>
        <dbReference type="ARBA" id="ARBA00022833"/>
    </source>
</evidence>
<dbReference type="AlphaFoldDB" id="A0A803MQC9"/>
<evidence type="ECO:0000256" key="2">
    <source>
        <dbReference type="ARBA" id="ARBA00022771"/>
    </source>
</evidence>
<accession>A0A803MQC9</accession>
<feature type="domain" description="C3H1-type" evidence="6">
    <location>
        <begin position="62"/>
        <end position="89"/>
    </location>
</feature>
<dbReference type="PROSITE" id="PS50103">
    <property type="entry name" value="ZF_C3H1"/>
    <property type="match status" value="2"/>
</dbReference>
<keyword evidence="3 4" id="KW-0862">Zinc</keyword>
<evidence type="ECO:0000256" key="1">
    <source>
        <dbReference type="ARBA" id="ARBA00022723"/>
    </source>
</evidence>
<dbReference type="Pfam" id="PF14608">
    <property type="entry name" value="zf-CCCH_2"/>
    <property type="match status" value="1"/>
</dbReference>
<feature type="zinc finger region" description="C3H1-type" evidence="4">
    <location>
        <begin position="13"/>
        <end position="39"/>
    </location>
</feature>
<dbReference type="SMART" id="SM00356">
    <property type="entry name" value="ZnF_C3H1"/>
    <property type="match status" value="2"/>
</dbReference>
<feature type="region of interest" description="Disordered" evidence="5">
    <location>
        <begin position="182"/>
        <end position="206"/>
    </location>
</feature>
<name>A0A803MQC9_CHEQI</name>
<dbReference type="Pfam" id="PF00642">
    <property type="entry name" value="zf-CCCH"/>
    <property type="match status" value="1"/>
</dbReference>
<keyword evidence="2 4" id="KW-0863">Zinc-finger</keyword>
<reference evidence="7" key="2">
    <citation type="submission" date="2021-03" db="UniProtKB">
        <authorList>
            <consortium name="EnsemblPlants"/>
        </authorList>
    </citation>
    <scope>IDENTIFICATION</scope>
</reference>
<feature type="compositionally biased region" description="Basic and acidic residues" evidence="5">
    <location>
        <begin position="183"/>
        <end position="192"/>
    </location>
</feature>
<dbReference type="InterPro" id="IPR036855">
    <property type="entry name" value="Znf_CCCH_sf"/>
</dbReference>
<feature type="region of interest" description="Disordered" evidence="5">
    <location>
        <begin position="356"/>
        <end position="482"/>
    </location>
</feature>